<keyword evidence="4 7" id="KW-0131">Cell cycle</keyword>
<reference evidence="11" key="1">
    <citation type="submission" date="2010-11" db="EMBL/GenBank/DDBJ databases">
        <title>The complete genome of Mahella australiensis DSM 15567.</title>
        <authorList>
            <consortium name="US DOE Joint Genome Institute (JGI-PGF)"/>
            <person name="Lucas S."/>
            <person name="Copeland A."/>
            <person name="Lapidus A."/>
            <person name="Bruce D."/>
            <person name="Goodwin L."/>
            <person name="Pitluck S."/>
            <person name="Kyrpides N."/>
            <person name="Mavromatis K."/>
            <person name="Pagani I."/>
            <person name="Ivanova N."/>
            <person name="Teshima H."/>
            <person name="Brettin T."/>
            <person name="Detter J.C."/>
            <person name="Han C."/>
            <person name="Tapia R."/>
            <person name="Land M."/>
            <person name="Hauser L."/>
            <person name="Markowitz V."/>
            <person name="Cheng J.-F."/>
            <person name="Hugenholtz P."/>
            <person name="Woyke T."/>
            <person name="Wu D."/>
            <person name="Spring S."/>
            <person name="Pukall R."/>
            <person name="Steenblock K."/>
            <person name="Schneider S."/>
            <person name="Klenk H.-P."/>
            <person name="Eisen J.A."/>
        </authorList>
    </citation>
    <scope>NUCLEOTIDE SEQUENCE [LARGE SCALE GENOMIC DNA]</scope>
    <source>
        <strain evidence="11">DSM 15567 / CIP 107919 / 50-1 BON</strain>
    </source>
</reference>
<dbReference type="EMBL" id="CP002360">
    <property type="protein sequence ID" value="AEE96827.1"/>
    <property type="molecule type" value="Genomic_DNA"/>
</dbReference>
<proteinExistence type="inferred from homology"/>
<evidence type="ECO:0000256" key="5">
    <source>
        <dbReference type="ARBA" id="ARBA00025606"/>
    </source>
</evidence>
<comment type="similarity">
    <text evidence="1 7">Belongs to the MinC family.</text>
</comment>
<evidence type="ECO:0000313" key="10">
    <source>
        <dbReference type="EMBL" id="AEE96827.1"/>
    </source>
</evidence>
<dbReference type="InterPro" id="IPR013033">
    <property type="entry name" value="MinC"/>
</dbReference>
<keyword evidence="2 7" id="KW-0132">Cell division</keyword>
<evidence type="ECO:0000259" key="8">
    <source>
        <dbReference type="Pfam" id="PF03775"/>
    </source>
</evidence>
<dbReference type="GO" id="GO:0051302">
    <property type="term" value="P:regulation of cell division"/>
    <property type="evidence" value="ECO:0007669"/>
    <property type="project" value="InterPro"/>
</dbReference>
<gene>
    <name evidence="7" type="primary">minC</name>
    <name evidence="10" type="ordered locus">Mahau_1646</name>
</gene>
<comment type="function">
    <text evidence="5 7">Cell division inhibitor that blocks the formation of polar Z ring septums. Rapidly oscillates between the poles of the cell to destabilize FtsZ filaments that have formed before they mature into polar Z rings. Prevents FtsZ polymerization.</text>
</comment>
<accession>F3ZZK1</accession>
<dbReference type="InterPro" id="IPR005526">
    <property type="entry name" value="Septum_form_inhib_MinC_C"/>
</dbReference>
<dbReference type="HAMAP" id="MF_00267">
    <property type="entry name" value="MinC"/>
    <property type="match status" value="1"/>
</dbReference>
<evidence type="ECO:0000256" key="2">
    <source>
        <dbReference type="ARBA" id="ARBA00022618"/>
    </source>
</evidence>
<dbReference type="HOGENOM" id="CLU_048711_2_0_9"/>
<dbReference type="Pfam" id="PF03775">
    <property type="entry name" value="MinC_C"/>
    <property type="match status" value="1"/>
</dbReference>
<dbReference type="GO" id="GO:0000917">
    <property type="term" value="P:division septum assembly"/>
    <property type="evidence" value="ECO:0007669"/>
    <property type="project" value="UniProtKB-KW"/>
</dbReference>
<dbReference type="eggNOG" id="COG0850">
    <property type="taxonomic scope" value="Bacteria"/>
</dbReference>
<evidence type="ECO:0000313" key="11">
    <source>
        <dbReference type="Proteomes" id="UP000008457"/>
    </source>
</evidence>
<protein>
    <recommendedName>
        <fullName evidence="7">Probable septum site-determining protein MinC</fullName>
    </recommendedName>
</protein>
<evidence type="ECO:0000256" key="4">
    <source>
        <dbReference type="ARBA" id="ARBA00023306"/>
    </source>
</evidence>
<dbReference type="PANTHER" id="PTHR34108:SF1">
    <property type="entry name" value="SEPTUM SITE-DETERMINING PROTEIN MINC"/>
    <property type="match status" value="1"/>
</dbReference>
<dbReference type="KEGG" id="mas:Mahau_1646"/>
<dbReference type="AlphaFoldDB" id="F3ZZK1"/>
<dbReference type="STRING" id="697281.Mahau_1646"/>
<dbReference type="Pfam" id="PF05209">
    <property type="entry name" value="MinC_N"/>
    <property type="match status" value="1"/>
</dbReference>
<dbReference type="Proteomes" id="UP000008457">
    <property type="component" value="Chromosome"/>
</dbReference>
<dbReference type="PANTHER" id="PTHR34108">
    <property type="entry name" value="SEPTUM SITE-DETERMINING PROTEIN MINC"/>
    <property type="match status" value="1"/>
</dbReference>
<dbReference type="Gene3D" id="2.160.20.70">
    <property type="match status" value="1"/>
</dbReference>
<dbReference type="InterPro" id="IPR036145">
    <property type="entry name" value="MinC_C_sf"/>
</dbReference>
<dbReference type="InterPro" id="IPR007874">
    <property type="entry name" value="MinC_N"/>
</dbReference>
<name>F3ZZK1_MAHA5</name>
<dbReference type="GO" id="GO:0000902">
    <property type="term" value="P:cell morphogenesis"/>
    <property type="evidence" value="ECO:0007669"/>
    <property type="project" value="InterPro"/>
</dbReference>
<keyword evidence="11" id="KW-1185">Reference proteome</keyword>
<sequence>MIQMRENGINFKGTRDGLQISLGDDLTFDSLKDALRKRLQQAGDFFKGTGLIVQFTGRLLEPDEISQLKNLIEEEIEAPVFVKDPPDDITSKIFLENDDLIIEGPAKFVYNTIRSGQRIAYDGNIIVVGDVNPGAEVVAGGNIVVAGYIRGMAHAGSDGNDKAAIIAGSIRALQVRIGHLIARAPDNDAALISQPEIAYVSGSEIVIEPYLKAASISRRRGEGYI</sequence>
<evidence type="ECO:0000256" key="1">
    <source>
        <dbReference type="ARBA" id="ARBA00006291"/>
    </source>
</evidence>
<dbReference type="OrthoDB" id="9790810at2"/>
<reference evidence="10 11" key="2">
    <citation type="journal article" date="2011" name="Stand. Genomic Sci.">
        <title>Complete genome sequence of Mahella australiensis type strain (50-1 BON).</title>
        <authorList>
            <person name="Sikorski J."/>
            <person name="Teshima H."/>
            <person name="Nolan M."/>
            <person name="Lucas S."/>
            <person name="Hammon N."/>
            <person name="Deshpande S."/>
            <person name="Cheng J.F."/>
            <person name="Pitluck S."/>
            <person name="Liolios K."/>
            <person name="Pagani I."/>
            <person name="Ivanova N."/>
            <person name="Huntemann M."/>
            <person name="Mavromatis K."/>
            <person name="Ovchinikova G."/>
            <person name="Pati A."/>
            <person name="Tapia R."/>
            <person name="Han C."/>
            <person name="Goodwin L."/>
            <person name="Chen A."/>
            <person name="Palaniappan K."/>
            <person name="Land M."/>
            <person name="Hauser L."/>
            <person name="Ngatchou-Djao O.D."/>
            <person name="Rohde M."/>
            <person name="Pukall R."/>
            <person name="Spring S."/>
            <person name="Abt B."/>
            <person name="Goker M."/>
            <person name="Detter J.C."/>
            <person name="Woyke T."/>
            <person name="Bristow J."/>
            <person name="Markowitz V."/>
            <person name="Hugenholtz P."/>
            <person name="Eisen J.A."/>
            <person name="Kyrpides N.C."/>
            <person name="Klenk H.P."/>
            <person name="Lapidus A."/>
        </authorList>
    </citation>
    <scope>NUCLEOTIDE SEQUENCE [LARGE SCALE GENOMIC DNA]</scope>
    <source>
        <strain evidence="11">DSM 15567 / CIP 107919 / 50-1 BON</strain>
    </source>
</reference>
<keyword evidence="3 7" id="KW-0717">Septation</keyword>
<evidence type="ECO:0000259" key="9">
    <source>
        <dbReference type="Pfam" id="PF05209"/>
    </source>
</evidence>
<feature type="domain" description="Septum formation inhibitor MinC N-terminal" evidence="9">
    <location>
        <begin position="9"/>
        <end position="74"/>
    </location>
</feature>
<dbReference type="InterPro" id="IPR016098">
    <property type="entry name" value="CAP/MinC_C"/>
</dbReference>
<dbReference type="NCBIfam" id="TIGR01222">
    <property type="entry name" value="minC"/>
    <property type="match status" value="1"/>
</dbReference>
<dbReference type="GO" id="GO:1901891">
    <property type="term" value="P:regulation of cell septum assembly"/>
    <property type="evidence" value="ECO:0007669"/>
    <property type="project" value="InterPro"/>
</dbReference>
<dbReference type="Gene3D" id="3.30.160.540">
    <property type="match status" value="1"/>
</dbReference>
<comment type="subunit">
    <text evidence="6 7">Interacts with MinD and FtsZ.</text>
</comment>
<evidence type="ECO:0000256" key="7">
    <source>
        <dbReference type="HAMAP-Rule" id="MF_00267"/>
    </source>
</evidence>
<dbReference type="SUPFAM" id="SSF63848">
    <property type="entry name" value="Cell-division inhibitor MinC, C-terminal domain"/>
    <property type="match status" value="1"/>
</dbReference>
<evidence type="ECO:0000256" key="3">
    <source>
        <dbReference type="ARBA" id="ARBA00023210"/>
    </source>
</evidence>
<organism evidence="10 11">
    <name type="scientific">Mahella australiensis (strain DSM 15567 / CIP 107919 / 50-1 BON)</name>
    <dbReference type="NCBI Taxonomy" id="697281"/>
    <lineage>
        <taxon>Bacteria</taxon>
        <taxon>Bacillati</taxon>
        <taxon>Bacillota</taxon>
        <taxon>Clostridia</taxon>
        <taxon>Thermoanaerobacterales</taxon>
        <taxon>Thermoanaerobacterales Family IV. Incertae Sedis</taxon>
        <taxon>Mahella</taxon>
    </lineage>
</organism>
<feature type="domain" description="Septum formation inhibitor MinC C-terminal" evidence="8">
    <location>
        <begin position="109"/>
        <end position="208"/>
    </location>
</feature>
<evidence type="ECO:0000256" key="6">
    <source>
        <dbReference type="ARBA" id="ARBA00046874"/>
    </source>
</evidence>